<reference evidence="5 6" key="1">
    <citation type="submission" date="2016-05" db="EMBL/GenBank/DDBJ databases">
        <title>Nuclear genome of Blastocystis sp. subtype 1 NandII.</title>
        <authorList>
            <person name="Gentekaki E."/>
            <person name="Curtis B."/>
            <person name="Stairs C."/>
            <person name="Eme L."/>
            <person name="Herman E."/>
            <person name="Klimes V."/>
            <person name="Arias M.C."/>
            <person name="Elias M."/>
            <person name="Hilliou F."/>
            <person name="Klute M."/>
            <person name="Malik S.-B."/>
            <person name="Pightling A."/>
            <person name="Rachubinski R."/>
            <person name="Salas D."/>
            <person name="Schlacht A."/>
            <person name="Suga H."/>
            <person name="Archibald J."/>
            <person name="Ball S.G."/>
            <person name="Clark G."/>
            <person name="Dacks J."/>
            <person name="Van Der Giezen M."/>
            <person name="Tsaousis A."/>
            <person name="Roger A."/>
        </authorList>
    </citation>
    <scope>NUCLEOTIDE SEQUENCE [LARGE SCALE GENOMIC DNA]</scope>
    <source>
        <strain evidence="6">ATCC 50177 / NandII</strain>
    </source>
</reference>
<feature type="domain" description="WASH1 WAHD" evidence="4">
    <location>
        <begin position="13"/>
        <end position="97"/>
    </location>
</feature>
<dbReference type="EMBL" id="LXWW01000017">
    <property type="protein sequence ID" value="OAO17783.1"/>
    <property type="molecule type" value="Genomic_DNA"/>
</dbReference>
<dbReference type="GO" id="GO:0003779">
    <property type="term" value="F:actin binding"/>
    <property type="evidence" value="ECO:0007669"/>
    <property type="project" value="UniProtKB-KW"/>
</dbReference>
<dbReference type="PANTHER" id="PTHR23331:SF1">
    <property type="entry name" value="WASH COMPLEX SUBUNIT 1"/>
    <property type="match status" value="1"/>
</dbReference>
<evidence type="ECO:0000259" key="4">
    <source>
        <dbReference type="Pfam" id="PF11945"/>
    </source>
</evidence>
<organism evidence="5 6">
    <name type="scientific">Blastocystis sp. subtype 1 (strain ATCC 50177 / NandII)</name>
    <dbReference type="NCBI Taxonomy" id="478820"/>
    <lineage>
        <taxon>Eukaryota</taxon>
        <taxon>Sar</taxon>
        <taxon>Stramenopiles</taxon>
        <taxon>Bigyra</taxon>
        <taxon>Opalozoa</taxon>
        <taxon>Opalinata</taxon>
        <taxon>Blastocystidae</taxon>
        <taxon>Blastocystis</taxon>
    </lineage>
</organism>
<proteinExistence type="inferred from homology"/>
<dbReference type="InterPro" id="IPR028290">
    <property type="entry name" value="WASH1"/>
</dbReference>
<dbReference type="AlphaFoldDB" id="A0A196SL61"/>
<dbReference type="GO" id="GO:0032456">
    <property type="term" value="P:endocytic recycling"/>
    <property type="evidence" value="ECO:0007669"/>
    <property type="project" value="TreeGrafter"/>
</dbReference>
<keyword evidence="2" id="KW-0009">Actin-binding</keyword>
<dbReference type="PANTHER" id="PTHR23331">
    <property type="entry name" value="CXYORF1"/>
    <property type="match status" value="1"/>
</dbReference>
<evidence type="ECO:0000313" key="5">
    <source>
        <dbReference type="EMBL" id="OAO17783.1"/>
    </source>
</evidence>
<comment type="caution">
    <text evidence="5">The sequence shown here is derived from an EMBL/GenBank/DDBJ whole genome shotgun (WGS) entry which is preliminary data.</text>
</comment>
<dbReference type="GO" id="GO:0071203">
    <property type="term" value="C:WASH complex"/>
    <property type="evidence" value="ECO:0007669"/>
    <property type="project" value="InterPro"/>
</dbReference>
<dbReference type="GO" id="GO:0034314">
    <property type="term" value="P:Arp2/3 complex-mediated actin nucleation"/>
    <property type="evidence" value="ECO:0007669"/>
    <property type="project" value="InterPro"/>
</dbReference>
<sequence length="489" mass="53500">MEETPNRTPTRVEIPLLNTNTWDKNSIKEAIISFSMLEDVASHVFSQLEKDIGSVAARIDTMQQRIQSSSNSVAVLKKKNMKTTFYSAPLYPEWNTSDIQPGVFSLENVNEEEVVSQIYDTWSIHEDATHPHAPMLSDASNTLSAEQSLFSTPSAVSLQPSTYLYPHQVLNIANLNSIQEPVSHYLEANLNYSYHPESYFYSKEKQPQDEKPISASIAISDSDSDSDSDSGEEVAVICRKSRRESRRATGRISLIITPEPARTTQSLLHQQPAKQTVKPTVVAPPMILREKAPPPPPPTGDLLAEIRASKKAAPSPPPPPASHLPQSPSQSKPQTQSQSPSKLPSQSPSKPQSQTPMRPPALHADLLAEIRASGGRMAKQPAPPASSQNPPSKEPAAVVRSASSAPPKPTSFLSEINGADVKSLLRKRREEIKKSLGESPAPSPQPEAKTVKEVSAQPEPAQNLDLLQRRKLLFIESSSSESSDWDMSD</sequence>
<evidence type="ECO:0000313" key="6">
    <source>
        <dbReference type="Proteomes" id="UP000078348"/>
    </source>
</evidence>
<comment type="similarity">
    <text evidence="1">Belongs to the WASH1 family.</text>
</comment>
<evidence type="ECO:0000256" key="2">
    <source>
        <dbReference type="ARBA" id="ARBA00023203"/>
    </source>
</evidence>
<feature type="compositionally biased region" description="Low complexity" evidence="3">
    <location>
        <begin position="385"/>
        <end position="405"/>
    </location>
</feature>
<dbReference type="GO" id="GO:0043015">
    <property type="term" value="F:gamma-tubulin binding"/>
    <property type="evidence" value="ECO:0007669"/>
    <property type="project" value="TreeGrafter"/>
</dbReference>
<gene>
    <name evidence="5" type="ORF">AV274_0460</name>
</gene>
<feature type="compositionally biased region" description="Low complexity" evidence="3">
    <location>
        <begin position="323"/>
        <end position="356"/>
    </location>
</feature>
<dbReference type="InterPro" id="IPR021854">
    <property type="entry name" value="WASH1_WAHD"/>
</dbReference>
<feature type="compositionally biased region" description="Polar residues" evidence="3">
    <location>
        <begin position="262"/>
        <end position="278"/>
    </location>
</feature>
<dbReference type="GO" id="GO:0055037">
    <property type="term" value="C:recycling endosome"/>
    <property type="evidence" value="ECO:0007669"/>
    <property type="project" value="TreeGrafter"/>
</dbReference>
<keyword evidence="6" id="KW-1185">Reference proteome</keyword>
<dbReference type="GO" id="GO:0042147">
    <property type="term" value="P:retrograde transport, endosome to Golgi"/>
    <property type="evidence" value="ECO:0007669"/>
    <property type="project" value="TreeGrafter"/>
</dbReference>
<feature type="region of interest" description="Disordered" evidence="3">
    <location>
        <begin position="241"/>
        <end position="463"/>
    </location>
</feature>
<name>A0A196SL61_BLAHN</name>
<dbReference type="Pfam" id="PF11945">
    <property type="entry name" value="WASH_WAHD"/>
    <property type="match status" value="1"/>
</dbReference>
<dbReference type="GO" id="GO:0005829">
    <property type="term" value="C:cytosol"/>
    <property type="evidence" value="ECO:0007669"/>
    <property type="project" value="GOC"/>
</dbReference>
<dbReference type="Proteomes" id="UP000078348">
    <property type="component" value="Unassembled WGS sequence"/>
</dbReference>
<accession>A0A196SL61</accession>
<evidence type="ECO:0000256" key="3">
    <source>
        <dbReference type="SAM" id="MobiDB-lite"/>
    </source>
</evidence>
<dbReference type="GO" id="GO:0005769">
    <property type="term" value="C:early endosome"/>
    <property type="evidence" value="ECO:0007669"/>
    <property type="project" value="InterPro"/>
</dbReference>
<protein>
    <recommendedName>
        <fullName evidence="4">WASH1 WAHD domain-containing protein</fullName>
    </recommendedName>
</protein>
<dbReference type="GO" id="GO:0043014">
    <property type="term" value="F:alpha-tubulin binding"/>
    <property type="evidence" value="ECO:0007669"/>
    <property type="project" value="InterPro"/>
</dbReference>
<evidence type="ECO:0000256" key="1">
    <source>
        <dbReference type="ARBA" id="ARBA00005602"/>
    </source>
</evidence>
<dbReference type="GO" id="GO:0006887">
    <property type="term" value="P:exocytosis"/>
    <property type="evidence" value="ECO:0007669"/>
    <property type="project" value="TreeGrafter"/>
</dbReference>